<dbReference type="RefSeq" id="WP_161595746.1">
    <property type="nucleotide sequence ID" value="NZ_CP045032.1"/>
</dbReference>
<dbReference type="EMBL" id="CP045032">
    <property type="protein sequence ID" value="QFQ03159.1"/>
    <property type="molecule type" value="Genomic_DNA"/>
</dbReference>
<protein>
    <submittedName>
        <fullName evidence="1">Uncharacterized protein</fullName>
    </submittedName>
</protein>
<keyword evidence="2" id="KW-1185">Reference proteome</keyword>
<proteinExistence type="predicted"/>
<accession>A0A5J6ZCI1</accession>
<organism evidence="1 2">
    <name type="scientific">Corynebacterium urogenitale</name>
    <dbReference type="NCBI Taxonomy" id="2487892"/>
    <lineage>
        <taxon>Bacteria</taxon>
        <taxon>Bacillati</taxon>
        <taxon>Actinomycetota</taxon>
        <taxon>Actinomycetes</taxon>
        <taxon>Mycobacteriales</taxon>
        <taxon>Corynebacteriaceae</taxon>
        <taxon>Corynebacterium</taxon>
    </lineage>
</organism>
<evidence type="ECO:0000313" key="2">
    <source>
        <dbReference type="Proteomes" id="UP000326711"/>
    </source>
</evidence>
<dbReference type="KEGG" id="cuo:CUROG_09075"/>
<evidence type="ECO:0000313" key="1">
    <source>
        <dbReference type="EMBL" id="QFQ03159.1"/>
    </source>
</evidence>
<reference evidence="2" key="1">
    <citation type="submission" date="2019-10" db="EMBL/GenBank/DDBJ databases">
        <title>Complete genome sequence of Corynebacterium urogenitalis DSM 108747, isolated from the genital tract of a cow.</title>
        <authorList>
            <person name="Ruckert C."/>
            <person name="Ballas P."/>
            <person name="Wagener K."/>
            <person name="Drillich M."/>
            <person name="Kaempfer P."/>
            <person name="Busse H.-J."/>
            <person name="Ehling-Schulz M."/>
        </authorList>
    </citation>
    <scope>NUCLEOTIDE SEQUENCE [LARGE SCALE GENOMIC DNA]</scope>
    <source>
        <strain evidence="2">LMM 1652</strain>
    </source>
</reference>
<dbReference type="AlphaFoldDB" id="A0A5J6ZCI1"/>
<dbReference type="Proteomes" id="UP000326711">
    <property type="component" value="Chromosome"/>
</dbReference>
<sequence>MRYLSLKAAQKELLAARREPGVDPTIADELLNGVDRMLIAAAQDMKLLK</sequence>
<gene>
    <name evidence="1" type="ORF">CUROG_09075</name>
</gene>
<name>A0A5J6ZCI1_9CORY</name>